<keyword evidence="1" id="KW-0732">Signal</keyword>
<proteinExistence type="predicted"/>
<reference evidence="3" key="1">
    <citation type="submission" date="2016-04" db="EMBL/GenBank/DDBJ databases">
        <title>Draft genome sequence of Paludibacter jiangxiensis strain NM7.</title>
        <authorList>
            <person name="Qiu Y."/>
            <person name="Matsuura N."/>
            <person name="Ohashi A."/>
            <person name="Tourlousse M.D."/>
            <person name="Sekiguchi Y."/>
        </authorList>
    </citation>
    <scope>NUCLEOTIDE SEQUENCE [LARGE SCALE GENOMIC DNA]</scope>
    <source>
        <strain evidence="3">NM7</strain>
    </source>
</reference>
<gene>
    <name evidence="2" type="ORF">PJIAN_4342</name>
</gene>
<sequence>MKTNSTKNWMKVAGLTLAIGTFAFTANAQNTTTAVANLGVVKNSDVAGTAVKANGTIRLIDNKGTIKYLQVQNGITAITNTSDDKTGVTTTWQLGGTLTDNTYITTDGKVFGLDGISFATGSAATAGIPTHTSTDPSASTAGWTLLVRDEATGAVQKLLFTDLVKGGKYNDKVSDASKNFTYSGDASIPASIEKISVYRNGVKLLAGVDYTLGASAPYDVIVKNSSVNAGEDYALYVGDRIEIQWVK</sequence>
<feature type="chain" id="PRO_5007823996" evidence="1">
    <location>
        <begin position="29"/>
        <end position="247"/>
    </location>
</feature>
<name>A0A161LSN1_9BACT</name>
<comment type="caution">
    <text evidence="2">The sequence shown here is derived from an EMBL/GenBank/DDBJ whole genome shotgun (WGS) entry which is preliminary data.</text>
</comment>
<dbReference type="EMBL" id="BDCR01000004">
    <property type="protein sequence ID" value="GAT63800.1"/>
    <property type="molecule type" value="Genomic_DNA"/>
</dbReference>
<dbReference type="AlphaFoldDB" id="A0A161LSN1"/>
<dbReference type="Proteomes" id="UP000076586">
    <property type="component" value="Unassembled WGS sequence"/>
</dbReference>
<dbReference type="RefSeq" id="WP_068705324.1">
    <property type="nucleotide sequence ID" value="NZ_BDCR01000004.1"/>
</dbReference>
<organism evidence="2 3">
    <name type="scientific">Paludibacter jiangxiensis</name>
    <dbReference type="NCBI Taxonomy" id="681398"/>
    <lineage>
        <taxon>Bacteria</taxon>
        <taxon>Pseudomonadati</taxon>
        <taxon>Bacteroidota</taxon>
        <taxon>Bacteroidia</taxon>
        <taxon>Bacteroidales</taxon>
        <taxon>Paludibacteraceae</taxon>
        <taxon>Paludibacter</taxon>
    </lineage>
</organism>
<feature type="signal peptide" evidence="1">
    <location>
        <begin position="1"/>
        <end position="28"/>
    </location>
</feature>
<protein>
    <submittedName>
        <fullName evidence="2">Uncharacterized protein</fullName>
    </submittedName>
</protein>
<evidence type="ECO:0000313" key="2">
    <source>
        <dbReference type="EMBL" id="GAT63800.1"/>
    </source>
</evidence>
<accession>A0A161LSN1</accession>
<keyword evidence="3" id="KW-1185">Reference proteome</keyword>
<reference evidence="3" key="2">
    <citation type="journal article" date="2017" name="Genome Announc.">
        <title>Draft genome sequence of Paludibacter jiangxiensis NM7(T), a propionate-producing fermentative bacterium.</title>
        <authorList>
            <person name="Qiu Y.-L."/>
            <person name="Tourlousse D.M."/>
            <person name="Matsuura N."/>
            <person name="Ohashi A."/>
            <person name="Sekiguchi Y."/>
        </authorList>
    </citation>
    <scope>NUCLEOTIDE SEQUENCE [LARGE SCALE GENOMIC DNA]</scope>
    <source>
        <strain evidence="3">NM7</strain>
    </source>
</reference>
<evidence type="ECO:0000256" key="1">
    <source>
        <dbReference type="SAM" id="SignalP"/>
    </source>
</evidence>
<dbReference type="OrthoDB" id="1191352at2"/>
<dbReference type="STRING" id="681398.PJIAN_4342"/>
<evidence type="ECO:0000313" key="3">
    <source>
        <dbReference type="Proteomes" id="UP000076586"/>
    </source>
</evidence>